<feature type="region of interest" description="Disordered" evidence="1">
    <location>
        <begin position="482"/>
        <end position="686"/>
    </location>
</feature>
<dbReference type="Pfam" id="PF00753">
    <property type="entry name" value="Lactamase_B"/>
    <property type="match status" value="1"/>
</dbReference>
<keyword evidence="4" id="KW-1185">Reference proteome</keyword>
<protein>
    <submittedName>
        <fullName evidence="3">MBL fold metallo-hydrolase</fullName>
    </submittedName>
</protein>
<feature type="compositionally biased region" description="Polar residues" evidence="1">
    <location>
        <begin position="511"/>
        <end position="525"/>
    </location>
</feature>
<sequence length="686" mass="73868">MGARNDTDGLRVDVIDVGQGESILLEGPTGETMLIDSGDYRDRGEQVLAHLDDRGIDSLDHLVATHYDADHIGGHAMIVEEFGQDRIGTAYCPSQKGVNTKNSKTKSRYKDALKANNLEEIALHEGDSINVDGITVEVLNPSPEINSKKQNQNSLALQATYDEKSVLLTGDVEGEAETRLVEEHADQLSTVDSLKVTHHGAENGTDSESLAHTQPDSLIISSGLDNRYTTEKNDYDAHPHDETLKRISDHEDDIDCYWTAYHGTTSLRIEDGELQIEAAHGQQALSEVDLAALKYYGREHDLDNEQLAEIEEFPFADLPGETPKWACEAPIVDTSQALSQVADNETETEQTAPQTEQIAEADVGGMNQSISERIDNATDQNDLEGATLHVTPTENTDVDASFSEGDITLSIADDAQTTDGTKVDISPSDDDFELSTGDDGTLTVALDEATGTTMEVSPGAEDDADFSFGDDLTLAFDDSEVRVSPGEEDIQLRPGDDGAVQMAVGDGYLTNEPSNDPATDQTTGATGLDDTEETERDEATASKDTKEAANGLATEAVPNESTDNEPQEPEEGVTAAGANGDDSSGESDVDEHTVDKPSSLPRWMDLDYDGLVSSVDSNSKWVDSKPPKFADPWLTAPERESDERTNGRDRATETTPQSNDERNADRDDADPTLTDSGPSSGDPSIG</sequence>
<accession>A0A8U0A3Y1</accession>
<dbReference type="Proteomes" id="UP000831768">
    <property type="component" value="Chromosome"/>
</dbReference>
<evidence type="ECO:0000256" key="1">
    <source>
        <dbReference type="SAM" id="MobiDB-lite"/>
    </source>
</evidence>
<dbReference type="SMART" id="SM00849">
    <property type="entry name" value="Lactamase_B"/>
    <property type="match status" value="1"/>
</dbReference>
<proteinExistence type="predicted"/>
<dbReference type="InterPro" id="IPR035681">
    <property type="entry name" value="ComA-like_MBL"/>
</dbReference>
<dbReference type="PANTHER" id="PTHR30619">
    <property type="entry name" value="DNA INTERNALIZATION/COMPETENCE PROTEIN COMEC/REC2"/>
    <property type="match status" value="1"/>
</dbReference>
<dbReference type="InterPro" id="IPR001279">
    <property type="entry name" value="Metallo-B-lactamas"/>
</dbReference>
<dbReference type="Gene3D" id="3.60.15.10">
    <property type="entry name" value="Ribonuclease Z/Hydroxyacylglutathione hydrolase-like"/>
    <property type="match status" value="1"/>
</dbReference>
<name>A0A8U0A3Y1_9EURY</name>
<dbReference type="CDD" id="cd07731">
    <property type="entry name" value="ComA-like_MBL-fold"/>
    <property type="match status" value="1"/>
</dbReference>
<feature type="domain" description="Metallo-beta-lactamase" evidence="2">
    <location>
        <begin position="19"/>
        <end position="199"/>
    </location>
</feature>
<dbReference type="KEGG" id="haad:MW046_04565"/>
<dbReference type="InterPro" id="IPR052159">
    <property type="entry name" value="Competence_DNA_uptake"/>
</dbReference>
<feature type="region of interest" description="Disordered" evidence="1">
    <location>
        <begin position="418"/>
        <end position="439"/>
    </location>
</feature>
<feature type="compositionally biased region" description="Basic and acidic residues" evidence="1">
    <location>
        <begin position="537"/>
        <end position="547"/>
    </location>
</feature>
<evidence type="ECO:0000259" key="2">
    <source>
        <dbReference type="SMART" id="SM00849"/>
    </source>
</evidence>
<evidence type="ECO:0000313" key="4">
    <source>
        <dbReference type="Proteomes" id="UP000831768"/>
    </source>
</evidence>
<dbReference type="AlphaFoldDB" id="A0A8U0A3Y1"/>
<dbReference type="RefSeq" id="WP_247994385.1">
    <property type="nucleotide sequence ID" value="NZ_CP096019.1"/>
</dbReference>
<dbReference type="InterPro" id="IPR036866">
    <property type="entry name" value="RibonucZ/Hydroxyglut_hydro"/>
</dbReference>
<gene>
    <name evidence="3" type="ORF">MW046_04565</name>
</gene>
<evidence type="ECO:0000313" key="3">
    <source>
        <dbReference type="EMBL" id="UPM43724.1"/>
    </source>
</evidence>
<feature type="compositionally biased region" description="Basic and acidic residues" evidence="1">
    <location>
        <begin position="637"/>
        <end position="652"/>
    </location>
</feature>
<dbReference type="EMBL" id="CP096019">
    <property type="protein sequence ID" value="UPM43724.1"/>
    <property type="molecule type" value="Genomic_DNA"/>
</dbReference>
<feature type="compositionally biased region" description="Acidic residues" evidence="1">
    <location>
        <begin position="562"/>
        <end position="571"/>
    </location>
</feature>
<feature type="compositionally biased region" description="Low complexity" evidence="1">
    <location>
        <begin position="675"/>
        <end position="686"/>
    </location>
</feature>
<dbReference type="PANTHER" id="PTHR30619:SF1">
    <property type="entry name" value="RECOMBINATION PROTEIN 2"/>
    <property type="match status" value="1"/>
</dbReference>
<dbReference type="GeneID" id="71927294"/>
<organism evidence="3 4">
    <name type="scientific">Halocatena salina</name>
    <dbReference type="NCBI Taxonomy" id="2934340"/>
    <lineage>
        <taxon>Archaea</taxon>
        <taxon>Methanobacteriati</taxon>
        <taxon>Methanobacteriota</taxon>
        <taxon>Stenosarchaea group</taxon>
        <taxon>Halobacteria</taxon>
        <taxon>Halobacteriales</taxon>
        <taxon>Natronomonadaceae</taxon>
        <taxon>Halocatena</taxon>
    </lineage>
</organism>
<reference evidence="3" key="1">
    <citation type="submission" date="2022-04" db="EMBL/GenBank/DDBJ databases">
        <title>Halocatena sp. nov., isolated from a salt lake.</title>
        <authorList>
            <person name="Cui H.-L."/>
        </authorList>
    </citation>
    <scope>NUCLEOTIDE SEQUENCE</scope>
    <source>
        <strain evidence="3">AD-1</strain>
    </source>
</reference>
<dbReference type="SUPFAM" id="SSF56281">
    <property type="entry name" value="Metallo-hydrolase/oxidoreductase"/>
    <property type="match status" value="1"/>
</dbReference>